<dbReference type="Proteomes" id="UP000009885">
    <property type="component" value="Unassembled WGS sequence"/>
</dbReference>
<reference evidence="2 3" key="1">
    <citation type="journal article" date="2013" name="Genome Announc.">
        <title>Genome Sequence of Staphylococcus massiliensis Strain S46, Isolated from the Surface of Healthy Human Skin.</title>
        <authorList>
            <person name="Srivastav R."/>
            <person name="Singh A."/>
            <person name="Jangir P.K."/>
            <person name="Kumari C."/>
            <person name="Muduli S."/>
            <person name="Sharma R."/>
        </authorList>
    </citation>
    <scope>NUCLEOTIDE SEQUENCE [LARGE SCALE GENOMIC DNA]</scope>
    <source>
        <strain evidence="2 3">S46</strain>
    </source>
</reference>
<dbReference type="AlphaFoldDB" id="K9ATU7"/>
<dbReference type="OrthoDB" id="2414157at2"/>
<keyword evidence="1" id="KW-0812">Transmembrane</keyword>
<feature type="transmembrane region" description="Helical" evidence="1">
    <location>
        <begin position="151"/>
        <end position="172"/>
    </location>
</feature>
<gene>
    <name evidence="2" type="ORF">C273_10212</name>
</gene>
<dbReference type="EMBL" id="AMSQ01000021">
    <property type="protein sequence ID" value="EKU46027.1"/>
    <property type="molecule type" value="Genomic_DNA"/>
</dbReference>
<evidence type="ECO:0008006" key="4">
    <source>
        <dbReference type="Google" id="ProtNLM"/>
    </source>
</evidence>
<sequence length="247" mass="27291">MLCPSCGREVHESDSFCGECGHKLKDTNVSNNSNNDNNQVSHRFSHIVTESKSFFKQAFTSHDQTIRDAKPFSFPLLGALFGLGVIVIALLFLIMIPNEVSYFSTSKGSIVIRLILVATILLAILVGLIFGLTKLGSKHPISFQKVLSDYMLVNTITLAIFVISVFCFILGIYSLAGFGVLLSLILFNTSAIYLITKYTSHGMTRFSSFYLIIIFIVIELICLAFLGESVMNQVAENFLNQIMGGDF</sequence>
<dbReference type="RefSeq" id="WP_009384663.1">
    <property type="nucleotide sequence ID" value="NZ_AMSQ01000021.1"/>
</dbReference>
<dbReference type="STRING" id="1229783.C273_10212"/>
<evidence type="ECO:0000256" key="1">
    <source>
        <dbReference type="SAM" id="Phobius"/>
    </source>
</evidence>
<accession>K9ATU7</accession>
<name>K9ATU7_9STAP</name>
<dbReference type="eggNOG" id="COG3064">
    <property type="taxonomic scope" value="Bacteria"/>
</dbReference>
<protein>
    <recommendedName>
        <fullName evidence="4">Zinc-ribbon domain-containing protein</fullName>
    </recommendedName>
</protein>
<dbReference type="PATRIC" id="fig|1229783.3.peg.2036"/>
<evidence type="ECO:0000313" key="3">
    <source>
        <dbReference type="Proteomes" id="UP000009885"/>
    </source>
</evidence>
<feature type="transmembrane region" description="Helical" evidence="1">
    <location>
        <begin position="208"/>
        <end position="227"/>
    </location>
</feature>
<keyword evidence="1" id="KW-1133">Transmembrane helix</keyword>
<comment type="caution">
    <text evidence="2">The sequence shown here is derived from an EMBL/GenBank/DDBJ whole genome shotgun (WGS) entry which is preliminary data.</text>
</comment>
<keyword evidence="3" id="KW-1185">Reference proteome</keyword>
<feature type="transmembrane region" description="Helical" evidence="1">
    <location>
        <begin position="110"/>
        <end position="130"/>
    </location>
</feature>
<feature type="transmembrane region" description="Helical" evidence="1">
    <location>
        <begin position="76"/>
        <end position="98"/>
    </location>
</feature>
<feature type="transmembrane region" description="Helical" evidence="1">
    <location>
        <begin position="178"/>
        <end position="196"/>
    </location>
</feature>
<keyword evidence="1" id="KW-0472">Membrane</keyword>
<evidence type="ECO:0000313" key="2">
    <source>
        <dbReference type="EMBL" id="EKU46027.1"/>
    </source>
</evidence>
<organism evidence="2 3">
    <name type="scientific">Staphylococcus massiliensis S46</name>
    <dbReference type="NCBI Taxonomy" id="1229783"/>
    <lineage>
        <taxon>Bacteria</taxon>
        <taxon>Bacillati</taxon>
        <taxon>Bacillota</taxon>
        <taxon>Bacilli</taxon>
        <taxon>Bacillales</taxon>
        <taxon>Staphylococcaceae</taxon>
        <taxon>Staphylococcus</taxon>
    </lineage>
</organism>
<proteinExistence type="predicted"/>